<feature type="domain" description="IQ motif and ubiquitin-like" evidence="1">
    <location>
        <begin position="76"/>
        <end position="200"/>
    </location>
</feature>
<dbReference type="AlphaFoldDB" id="A0A1B6GEP7"/>
<dbReference type="InterPro" id="IPR057887">
    <property type="entry name" value="IQUB_helical"/>
</dbReference>
<dbReference type="GO" id="GO:0031514">
    <property type="term" value="C:motile cilium"/>
    <property type="evidence" value="ECO:0007669"/>
    <property type="project" value="TreeGrafter"/>
</dbReference>
<dbReference type="InterPro" id="IPR037695">
    <property type="entry name" value="IQUB"/>
</dbReference>
<reference evidence="2" key="1">
    <citation type="submission" date="2015-11" db="EMBL/GenBank/DDBJ databases">
        <title>De novo transcriptome assembly of four potential Pierce s Disease insect vectors from Arizona vineyards.</title>
        <authorList>
            <person name="Tassone E.E."/>
        </authorList>
    </citation>
    <scope>NUCLEOTIDE SEQUENCE</scope>
</reference>
<gene>
    <name evidence="2" type="ORF">g.5158</name>
</gene>
<accession>A0A1B6GEP7</accession>
<dbReference type="PANTHER" id="PTHR21074">
    <property type="entry name" value="IQ AND UBIQUITIN-LIKE DOMAIN-CONTAINING PROTEIN"/>
    <property type="match status" value="1"/>
</dbReference>
<proteinExistence type="predicted"/>
<evidence type="ECO:0000313" key="2">
    <source>
        <dbReference type="EMBL" id="JAS60925.1"/>
    </source>
</evidence>
<dbReference type="GO" id="GO:0060271">
    <property type="term" value="P:cilium assembly"/>
    <property type="evidence" value="ECO:0007669"/>
    <property type="project" value="TreeGrafter"/>
</dbReference>
<evidence type="ECO:0000259" key="1">
    <source>
        <dbReference type="Pfam" id="PF25805"/>
    </source>
</evidence>
<feature type="non-terminal residue" evidence="2">
    <location>
        <position position="1"/>
    </location>
</feature>
<dbReference type="GO" id="GO:0001669">
    <property type="term" value="C:acrosomal vesicle"/>
    <property type="evidence" value="ECO:0007669"/>
    <property type="project" value="TreeGrafter"/>
</dbReference>
<dbReference type="GO" id="GO:0030317">
    <property type="term" value="P:flagellated sperm motility"/>
    <property type="evidence" value="ECO:0007669"/>
    <property type="project" value="TreeGrafter"/>
</dbReference>
<name>A0A1B6GEP7_9HEMI</name>
<dbReference type="PANTHER" id="PTHR21074:SF0">
    <property type="entry name" value="IQ AND UBIQUITIN-LIKE DOMAIN-CONTAINING PROTEIN"/>
    <property type="match status" value="1"/>
</dbReference>
<feature type="non-terminal residue" evidence="2">
    <location>
        <position position="201"/>
    </location>
</feature>
<dbReference type="EMBL" id="GECZ01008844">
    <property type="protein sequence ID" value="JAS60925.1"/>
    <property type="molecule type" value="Transcribed_RNA"/>
</dbReference>
<protein>
    <recommendedName>
        <fullName evidence="1">IQ motif and ubiquitin-like domain-containing protein</fullName>
    </recommendedName>
</protein>
<organism evidence="2">
    <name type="scientific">Cuerna arida</name>
    <dbReference type="NCBI Taxonomy" id="1464854"/>
    <lineage>
        <taxon>Eukaryota</taxon>
        <taxon>Metazoa</taxon>
        <taxon>Ecdysozoa</taxon>
        <taxon>Arthropoda</taxon>
        <taxon>Hexapoda</taxon>
        <taxon>Insecta</taxon>
        <taxon>Pterygota</taxon>
        <taxon>Neoptera</taxon>
        <taxon>Paraneoptera</taxon>
        <taxon>Hemiptera</taxon>
        <taxon>Auchenorrhyncha</taxon>
        <taxon>Membracoidea</taxon>
        <taxon>Cicadellidae</taxon>
        <taxon>Cicadellinae</taxon>
        <taxon>Proconiini</taxon>
        <taxon>Cuerna</taxon>
    </lineage>
</organism>
<dbReference type="Pfam" id="PF25805">
    <property type="entry name" value="IQUB"/>
    <property type="match status" value="1"/>
</dbReference>
<sequence length="201" mass="24373">EKEEKIMTDPFPSNRDDFYMLYLMVGKWWQKEWQRICDMKTDEPKKAEFVTLLDKEIRLLSAIEKHRIEVKQQMIKRQQMRFLEMSSRPLTFRNARGHLTTIDDPATQRAREFKDIYMNLVRKDVLPKDRIDFLLTLKQLMSNYTAYEYTKDIIKLIDREINLITIGTKDSDLKLLRKRIEQLYMDFLHQPQFNPKVASYK</sequence>